<evidence type="ECO:0000313" key="3">
    <source>
        <dbReference type="EMBL" id="MFD2833208.1"/>
    </source>
</evidence>
<dbReference type="InterPro" id="IPR011042">
    <property type="entry name" value="6-blade_b-propeller_TolB-like"/>
</dbReference>
<keyword evidence="2" id="KW-0732">Signal</keyword>
<organism evidence="3 4">
    <name type="scientific">Christiangramia antarctica</name>
    <dbReference type="NCBI Taxonomy" id="2058158"/>
    <lineage>
        <taxon>Bacteria</taxon>
        <taxon>Pseudomonadati</taxon>
        <taxon>Bacteroidota</taxon>
        <taxon>Flavobacteriia</taxon>
        <taxon>Flavobacteriales</taxon>
        <taxon>Flavobacteriaceae</taxon>
        <taxon>Christiangramia</taxon>
    </lineage>
</organism>
<dbReference type="Proteomes" id="UP001597438">
    <property type="component" value="Unassembled WGS sequence"/>
</dbReference>
<dbReference type="PROSITE" id="PS51257">
    <property type="entry name" value="PROKAR_LIPOPROTEIN"/>
    <property type="match status" value="1"/>
</dbReference>
<dbReference type="PANTHER" id="PTHR36842">
    <property type="entry name" value="PROTEIN TOLB HOMOLOG"/>
    <property type="match status" value="1"/>
</dbReference>
<dbReference type="PANTHER" id="PTHR36842:SF1">
    <property type="entry name" value="PROTEIN TOLB"/>
    <property type="match status" value="1"/>
</dbReference>
<dbReference type="Pfam" id="PF07676">
    <property type="entry name" value="PD40"/>
    <property type="match status" value="3"/>
</dbReference>
<evidence type="ECO:0000256" key="2">
    <source>
        <dbReference type="SAM" id="SignalP"/>
    </source>
</evidence>
<reference evidence="4" key="1">
    <citation type="journal article" date="2019" name="Int. J. Syst. Evol. Microbiol.">
        <title>The Global Catalogue of Microorganisms (GCM) 10K type strain sequencing project: providing services to taxonomists for standard genome sequencing and annotation.</title>
        <authorList>
            <consortium name="The Broad Institute Genomics Platform"/>
            <consortium name="The Broad Institute Genome Sequencing Center for Infectious Disease"/>
            <person name="Wu L."/>
            <person name="Ma J."/>
        </authorList>
    </citation>
    <scope>NUCLEOTIDE SEQUENCE [LARGE SCALE GENOMIC DNA]</scope>
    <source>
        <strain evidence="4">KCTC 52925</strain>
    </source>
</reference>
<dbReference type="SUPFAM" id="SSF82171">
    <property type="entry name" value="DPP6 N-terminal domain-like"/>
    <property type="match status" value="1"/>
</dbReference>
<accession>A0ABW5X3W2</accession>
<comment type="similarity">
    <text evidence="1">Belongs to the TolB family.</text>
</comment>
<evidence type="ECO:0000313" key="4">
    <source>
        <dbReference type="Proteomes" id="UP001597438"/>
    </source>
</evidence>
<dbReference type="EMBL" id="JBHUOJ010000016">
    <property type="protein sequence ID" value="MFD2833208.1"/>
    <property type="molecule type" value="Genomic_DNA"/>
</dbReference>
<name>A0ABW5X3W2_9FLAO</name>
<proteinExistence type="inferred from homology"/>
<keyword evidence="4" id="KW-1185">Reference proteome</keyword>
<gene>
    <name evidence="3" type="ORF">ACFSYS_07890</name>
</gene>
<sequence>MKNFTNTVLFFLMGCLLSFAQQDGIGIFSYHNDIGNPKLEGSVKYNISEQTYEIEGSGYNIWFERDEFQYAYSKSVKNFIITANFKFLGEGKDPHRKTGIMLRKSTSESAAHFTAALHGDGLTSMQWRSKEGEEMKDPENESKALKSNYEILQVEKRDSLLIMRGAHFGEPLQEIGSKVLAELSGEVLVGIFISSHDETAVEKAKIWNLRIDYPVAENYNPYESGWIGCRMETMNVQTGERKVIYKKSDRFEAPNWMPNGDKLLFNMDGLLHTIPVEGGEIEAFNTGFAKDLNNDHGISFDGKLLAISNHKDDENGSGSAVYVLPISGGEPQLITPQTPSYWHGWSPNNKDVVYVATRENNPTYDIYKKSIDGGEEIALTNTGDGEHVDGCEYSPDGKYIYYNGSSSGTMQIWRMKPDGSEKEQITFDENNDWFPHISPDGKWIVYISFPATIPVNDHPSFKRVELKLMPAEGGAPKTIAYLYGGQGTINVPSWSPDSKFIALVSNSGE</sequence>
<dbReference type="Gene3D" id="2.120.10.30">
    <property type="entry name" value="TolB, C-terminal domain"/>
    <property type="match status" value="1"/>
</dbReference>
<evidence type="ECO:0000256" key="1">
    <source>
        <dbReference type="ARBA" id="ARBA00009820"/>
    </source>
</evidence>
<dbReference type="RefSeq" id="WP_251740974.1">
    <property type="nucleotide sequence ID" value="NZ_JBHUOJ010000016.1"/>
</dbReference>
<protein>
    <submittedName>
        <fullName evidence="3">TolB family protein</fullName>
    </submittedName>
</protein>
<feature type="signal peptide" evidence="2">
    <location>
        <begin position="1"/>
        <end position="20"/>
    </location>
</feature>
<dbReference type="InterPro" id="IPR011659">
    <property type="entry name" value="WD40"/>
</dbReference>
<feature type="chain" id="PRO_5046755263" evidence="2">
    <location>
        <begin position="21"/>
        <end position="509"/>
    </location>
</feature>
<comment type="caution">
    <text evidence="3">The sequence shown here is derived from an EMBL/GenBank/DDBJ whole genome shotgun (WGS) entry which is preliminary data.</text>
</comment>